<evidence type="ECO:0000313" key="7">
    <source>
        <dbReference type="EMBL" id="CAF5185154.1"/>
    </source>
</evidence>
<sequence length="285" mass="33511">MENVKHVIGPINSFSSSNCSTQPFLIQGSSTNSTHIGQCFCVVGYPRKQYLPYRTAYYITMFVFNQILPVIILLFLNLKLIKRVQHSNRYTLGEFIGRQKIQKNSTSAPAMHPIKQKRLRDEHRLTKTLIAVVVVFLVCNTFTIISYPDFVRRITRHRYPNYMHTGFRIQKLVTNIMLLLNYSINFFFYCAFNEKFLDTFKATFYRRIRSYLQEKFNYQNDSTTTQQTLSNSTTSSVNSARNLQPKLHSSCKHYSNYDEDFQRLKQHSNSKYCSFQKPENSKIDV</sequence>
<dbReference type="GO" id="GO:0016020">
    <property type="term" value="C:membrane"/>
    <property type="evidence" value="ECO:0007669"/>
    <property type="project" value="UniProtKB-SubCell"/>
</dbReference>
<protein>
    <recommendedName>
        <fullName evidence="6">G-protein coupled receptors family 1 profile domain-containing protein</fullName>
    </recommendedName>
</protein>
<gene>
    <name evidence="7" type="ORF">SMN809_LOCUS70227</name>
</gene>
<reference evidence="7" key="1">
    <citation type="submission" date="2021-02" db="EMBL/GenBank/DDBJ databases">
        <authorList>
            <person name="Nowell W R."/>
        </authorList>
    </citation>
    <scope>NUCLEOTIDE SEQUENCE</scope>
</reference>
<dbReference type="Proteomes" id="UP000676336">
    <property type="component" value="Unassembled WGS sequence"/>
</dbReference>
<proteinExistence type="predicted"/>
<feature type="domain" description="G-protein coupled receptors family 1 profile" evidence="6">
    <location>
        <begin position="41"/>
        <end position="189"/>
    </location>
</feature>
<evidence type="ECO:0000256" key="2">
    <source>
        <dbReference type="ARBA" id="ARBA00022692"/>
    </source>
</evidence>
<feature type="transmembrane region" description="Helical" evidence="5">
    <location>
        <begin position="125"/>
        <end position="147"/>
    </location>
</feature>
<evidence type="ECO:0000313" key="8">
    <source>
        <dbReference type="Proteomes" id="UP000676336"/>
    </source>
</evidence>
<comment type="caution">
    <text evidence="7">The sequence shown here is derived from an EMBL/GenBank/DDBJ whole genome shotgun (WGS) entry which is preliminary data.</text>
</comment>
<organism evidence="7 8">
    <name type="scientific">Rotaria magnacalcarata</name>
    <dbReference type="NCBI Taxonomy" id="392030"/>
    <lineage>
        <taxon>Eukaryota</taxon>
        <taxon>Metazoa</taxon>
        <taxon>Spiralia</taxon>
        <taxon>Gnathifera</taxon>
        <taxon>Rotifera</taxon>
        <taxon>Eurotatoria</taxon>
        <taxon>Bdelloidea</taxon>
        <taxon>Philodinida</taxon>
        <taxon>Philodinidae</taxon>
        <taxon>Rotaria</taxon>
    </lineage>
</organism>
<dbReference type="Pfam" id="PF00001">
    <property type="entry name" value="7tm_1"/>
    <property type="match status" value="1"/>
</dbReference>
<keyword evidence="2 5" id="KW-0812">Transmembrane</keyword>
<dbReference type="EMBL" id="CAJOBI010321040">
    <property type="protein sequence ID" value="CAF5185154.1"/>
    <property type="molecule type" value="Genomic_DNA"/>
</dbReference>
<feature type="transmembrane region" description="Helical" evidence="5">
    <location>
        <begin position="172"/>
        <end position="192"/>
    </location>
</feature>
<keyword evidence="3 5" id="KW-1133">Transmembrane helix</keyword>
<dbReference type="Gene3D" id="1.20.1070.10">
    <property type="entry name" value="Rhodopsin 7-helix transmembrane proteins"/>
    <property type="match status" value="1"/>
</dbReference>
<keyword evidence="4 5" id="KW-0472">Membrane</keyword>
<dbReference type="PROSITE" id="PS50262">
    <property type="entry name" value="G_PROTEIN_RECEP_F1_2"/>
    <property type="match status" value="1"/>
</dbReference>
<evidence type="ECO:0000256" key="3">
    <source>
        <dbReference type="ARBA" id="ARBA00022989"/>
    </source>
</evidence>
<dbReference type="AlphaFoldDB" id="A0A8S3HKM2"/>
<evidence type="ECO:0000256" key="4">
    <source>
        <dbReference type="ARBA" id="ARBA00023136"/>
    </source>
</evidence>
<dbReference type="InterPro" id="IPR000276">
    <property type="entry name" value="GPCR_Rhodpsn"/>
</dbReference>
<dbReference type="SUPFAM" id="SSF81321">
    <property type="entry name" value="Family A G protein-coupled receptor-like"/>
    <property type="match status" value="1"/>
</dbReference>
<accession>A0A8S3HKM2</accession>
<evidence type="ECO:0000256" key="5">
    <source>
        <dbReference type="SAM" id="Phobius"/>
    </source>
</evidence>
<dbReference type="PANTHER" id="PTHR46641:SF2">
    <property type="entry name" value="FMRFAMIDE RECEPTOR"/>
    <property type="match status" value="1"/>
</dbReference>
<dbReference type="InterPro" id="IPR017452">
    <property type="entry name" value="GPCR_Rhodpsn_7TM"/>
</dbReference>
<dbReference type="InterPro" id="IPR052954">
    <property type="entry name" value="GPCR-Ligand_Int"/>
</dbReference>
<dbReference type="GO" id="GO:0004930">
    <property type="term" value="F:G protein-coupled receptor activity"/>
    <property type="evidence" value="ECO:0007669"/>
    <property type="project" value="InterPro"/>
</dbReference>
<evidence type="ECO:0000259" key="6">
    <source>
        <dbReference type="PROSITE" id="PS50262"/>
    </source>
</evidence>
<feature type="transmembrane region" description="Helical" evidence="5">
    <location>
        <begin position="56"/>
        <end position="76"/>
    </location>
</feature>
<comment type="subcellular location">
    <subcellularLocation>
        <location evidence="1">Membrane</location>
    </subcellularLocation>
</comment>
<name>A0A8S3HKM2_9BILA</name>
<dbReference type="PANTHER" id="PTHR46641">
    <property type="entry name" value="FMRFAMIDE RECEPTOR-RELATED"/>
    <property type="match status" value="1"/>
</dbReference>
<evidence type="ECO:0000256" key="1">
    <source>
        <dbReference type="ARBA" id="ARBA00004370"/>
    </source>
</evidence>